<evidence type="ECO:0000256" key="2">
    <source>
        <dbReference type="SAM" id="Phobius"/>
    </source>
</evidence>
<sequence>MEAARGREGQEPAVPPPTKSIIPSYKWPGYHPYETVQAEPQSEYPPFQPFETKGAETMFTNTQLPWRPSYLQRLVIAGFIGTFVLIIAAIEALLAVSNKTYGIATSHPDQHYLWTYGPIAFLTLVAAVWARAEYQSKLVAPWRRLMQDPTLLLDYISDFQLFAVFKALRNKDWTVSITCAVSVLLKILIVISTGLITLSWTEVQLGAHPMVVQNTFSDNNARLSKTGTMSYYVMKGLIGRNLTYPNGMSKDYAFQSVLTNLPDSAQTRVTVDGFTNGLDCVPADVIMTGSRPMDPRLKDSTLNLTITSPGCNIKLLKLGGPSWIAEMGSKQNSSNVPFGRFAKTQCDGSQDESGARILVMFGNLTYTVDYSRNTTDYTGHPVHALAAKLNRSAQMLCVPTYTISRVDVVRNGTQTQSVELAPGGTNRTLNSLHPWAMVEAQYSALSNSFESGGAWGRGTNISKTQVDTDTAFALAIDSQLGPDTTAQPSDLFDPGFLKQVAEGYYRQISAIVAKQSLMEPASIDITGTAIFNANRLVVRGWAAQWMAGLVIACLVLSIILLFTVPKQGILPRNPSNIPDVASLLLHSHALQARLRDLGAADEKSLVQGLDRHKFQSGVIQNPATDQTEFSIVDQQQYADDSPPQGPAMVHARRNLHPGILHPASRSAFCLILIGLILALELTLQKSNREQGLGDVGNDTYIHYSWTTLPALTFGMVAMAFSSMDFQIRSLAPYTMLKRTVNTKTFMELDHLDMSVPRAMYKEVMSCNVGAFATTTMLLVASLFTIFSGSLFQALAVPSTGTIMLRANQSFDTTPFGIKDAASSISSLILESNLSYPAFTYENLAFPQFLSDVPLESNSTFNFSTVAIDTVVPAVRSKLECRLYPFAKHHINLTLNYDILGKENPLGVQIEGEECQLQPKNEWIRYNQLFATYPNTTYLGSASDTSAGTNPNGCSQLLYTWGKIDHKAKPIVQHLASLGCNVTFERVDVETTFVGSDLQIDTSPGKTPRIREDTARLSAMDPQLNSSIGPVSSIYSSLAKIQTDPQLLEPFFGMLVSSRFAIPMSDLGDAGADQKVADAIKWQHGVIHAQNLAQQRIPAQWSNVTLASIASRNDSDAQPRYTAAVTDTSARRRVVQDAASTRALEALLGAALVLLVVGWLFMHQTDVLPRPPTSIASVAALVAGGNVLDKLPADAEWRTRAELAAALRASSGGGGIAGIGGEPRFWLGWGLVPDLEGRAAGTENENGYRRFGIFAVGEEESIPVDDGGKGGRWTRKGECRSRSRHTMVRPEAAASMPL</sequence>
<organism evidence="3 4">
    <name type="scientific">Apiospora kogelbergensis</name>
    <dbReference type="NCBI Taxonomy" id="1337665"/>
    <lineage>
        <taxon>Eukaryota</taxon>
        <taxon>Fungi</taxon>
        <taxon>Dikarya</taxon>
        <taxon>Ascomycota</taxon>
        <taxon>Pezizomycotina</taxon>
        <taxon>Sordariomycetes</taxon>
        <taxon>Xylariomycetidae</taxon>
        <taxon>Amphisphaeriales</taxon>
        <taxon>Apiosporaceae</taxon>
        <taxon>Apiospora</taxon>
    </lineage>
</organism>
<evidence type="ECO:0000313" key="3">
    <source>
        <dbReference type="EMBL" id="KAK8120835.1"/>
    </source>
</evidence>
<name>A0AAW0R0P3_9PEZI</name>
<protein>
    <submittedName>
        <fullName evidence="3">Uncharacterized protein</fullName>
    </submittedName>
</protein>
<evidence type="ECO:0000256" key="1">
    <source>
        <dbReference type="SAM" id="MobiDB-lite"/>
    </source>
</evidence>
<keyword evidence="4" id="KW-1185">Reference proteome</keyword>
<dbReference type="Pfam" id="PF11915">
    <property type="entry name" value="DUF3433"/>
    <property type="match status" value="2"/>
</dbReference>
<dbReference type="EMBL" id="JAQQWP010000004">
    <property type="protein sequence ID" value="KAK8120835.1"/>
    <property type="molecule type" value="Genomic_DNA"/>
</dbReference>
<dbReference type="Proteomes" id="UP001392437">
    <property type="component" value="Unassembled WGS sequence"/>
</dbReference>
<feature type="transmembrane region" description="Helical" evidence="2">
    <location>
        <begin position="768"/>
        <end position="791"/>
    </location>
</feature>
<feature type="transmembrane region" description="Helical" evidence="2">
    <location>
        <begin position="662"/>
        <end position="683"/>
    </location>
</feature>
<comment type="caution">
    <text evidence="3">The sequence shown here is derived from an EMBL/GenBank/DDBJ whole genome shotgun (WGS) entry which is preliminary data.</text>
</comment>
<feature type="transmembrane region" description="Helical" evidence="2">
    <location>
        <begin position="116"/>
        <end position="134"/>
    </location>
</feature>
<reference evidence="3 4" key="1">
    <citation type="submission" date="2023-01" db="EMBL/GenBank/DDBJ databases">
        <title>Analysis of 21 Apiospora genomes using comparative genomics revels a genus with tremendous synthesis potential of carbohydrate active enzymes and secondary metabolites.</title>
        <authorList>
            <person name="Sorensen T."/>
        </authorList>
    </citation>
    <scope>NUCLEOTIDE SEQUENCE [LARGE SCALE GENOMIC DNA]</scope>
    <source>
        <strain evidence="3 4">CBS 117206</strain>
    </source>
</reference>
<proteinExistence type="predicted"/>
<feature type="region of interest" description="Disordered" evidence="1">
    <location>
        <begin position="1"/>
        <end position="20"/>
    </location>
</feature>
<keyword evidence="2" id="KW-0472">Membrane</keyword>
<keyword evidence="2" id="KW-1133">Transmembrane helix</keyword>
<feature type="transmembrane region" description="Helical" evidence="2">
    <location>
        <begin position="74"/>
        <end position="96"/>
    </location>
</feature>
<dbReference type="PANTHER" id="PTHR37544">
    <property type="entry name" value="SPRAY-RELATED"/>
    <property type="match status" value="1"/>
</dbReference>
<dbReference type="PANTHER" id="PTHR37544:SF3">
    <property type="entry name" value="SPRAY"/>
    <property type="match status" value="1"/>
</dbReference>
<evidence type="ECO:0000313" key="4">
    <source>
        <dbReference type="Proteomes" id="UP001392437"/>
    </source>
</evidence>
<dbReference type="InterPro" id="IPR021840">
    <property type="entry name" value="DUF3433"/>
</dbReference>
<accession>A0AAW0R0P3</accession>
<feature type="transmembrane region" description="Helical" evidence="2">
    <location>
        <begin position="175"/>
        <end position="200"/>
    </location>
</feature>
<keyword evidence="2" id="KW-0812">Transmembrane</keyword>
<feature type="compositionally biased region" description="Basic and acidic residues" evidence="1">
    <location>
        <begin position="1"/>
        <end position="10"/>
    </location>
</feature>
<gene>
    <name evidence="3" type="ORF">PG999_004955</name>
</gene>
<feature type="transmembrane region" description="Helical" evidence="2">
    <location>
        <begin position="541"/>
        <end position="564"/>
    </location>
</feature>
<feature type="region of interest" description="Disordered" evidence="1">
    <location>
        <begin position="1261"/>
        <end position="1297"/>
    </location>
</feature>
<feature type="transmembrane region" description="Helical" evidence="2">
    <location>
        <begin position="703"/>
        <end position="720"/>
    </location>
</feature>